<protein>
    <submittedName>
        <fullName evidence="1">Uncharacterized protein</fullName>
    </submittedName>
</protein>
<evidence type="ECO:0000313" key="2">
    <source>
        <dbReference type="Proteomes" id="UP000001968"/>
    </source>
</evidence>
<dbReference type="HOGENOM" id="CLU_2412162_0_0_9"/>
<keyword evidence="2" id="KW-1185">Reference proteome</keyword>
<dbReference type="KEGG" id="swo:Swol_0332"/>
<dbReference type="Proteomes" id="UP000001968">
    <property type="component" value="Chromosome"/>
</dbReference>
<accession>Q0B031</accession>
<organism evidence="1 2">
    <name type="scientific">Syntrophomonas wolfei subsp. wolfei (strain DSM 2245B / Goettingen)</name>
    <dbReference type="NCBI Taxonomy" id="335541"/>
    <lineage>
        <taxon>Bacteria</taxon>
        <taxon>Bacillati</taxon>
        <taxon>Bacillota</taxon>
        <taxon>Clostridia</taxon>
        <taxon>Eubacteriales</taxon>
        <taxon>Syntrophomonadaceae</taxon>
        <taxon>Syntrophomonas</taxon>
    </lineage>
</organism>
<sequence length="92" mass="9717">MHNYSAPASLIATEGSISCARQGATHGQHQRLVSRLKGYRANLPSMGGGALATSCRSPPFACSSSPGVASMLHQRSLCIFMQPYATKRGFCS</sequence>
<dbReference type="AlphaFoldDB" id="Q0B031"/>
<reference evidence="2" key="1">
    <citation type="journal article" date="2010" name="Environ. Microbiol.">
        <title>The genome of Syntrophomonas wolfei: new insights into syntrophic metabolism and biohydrogen production.</title>
        <authorList>
            <person name="Sieber J.R."/>
            <person name="Sims D.R."/>
            <person name="Han C."/>
            <person name="Kim E."/>
            <person name="Lykidis A."/>
            <person name="Lapidus A.L."/>
            <person name="McDonnald E."/>
            <person name="Rohlin L."/>
            <person name="Culley D.E."/>
            <person name="Gunsalus R."/>
            <person name="McInerney M.J."/>
        </authorList>
    </citation>
    <scope>NUCLEOTIDE SEQUENCE [LARGE SCALE GENOMIC DNA]</scope>
    <source>
        <strain evidence="2">DSM 2245B / Goettingen</strain>
    </source>
</reference>
<proteinExistence type="predicted"/>
<dbReference type="EMBL" id="CP000448">
    <property type="protein sequence ID" value="ABI67673.1"/>
    <property type="molecule type" value="Genomic_DNA"/>
</dbReference>
<gene>
    <name evidence="1" type="ordered locus">Swol_0332</name>
</gene>
<evidence type="ECO:0000313" key="1">
    <source>
        <dbReference type="EMBL" id="ABI67673.1"/>
    </source>
</evidence>
<name>Q0B031_SYNWW</name>